<dbReference type="PROSITE" id="PS50178">
    <property type="entry name" value="ZF_FYVE"/>
    <property type="match status" value="1"/>
</dbReference>
<evidence type="ECO:0000256" key="3">
    <source>
        <dbReference type="ARBA" id="ARBA00022833"/>
    </source>
</evidence>
<name>A0A8C4X1I6_EPTBU</name>
<reference evidence="8" key="2">
    <citation type="submission" date="2025-09" db="UniProtKB">
        <authorList>
            <consortium name="Ensembl"/>
        </authorList>
    </citation>
    <scope>IDENTIFICATION</scope>
</reference>
<proteinExistence type="predicted"/>
<reference evidence="8" key="1">
    <citation type="submission" date="2025-08" db="UniProtKB">
        <authorList>
            <consortium name="Ensembl"/>
        </authorList>
    </citation>
    <scope>IDENTIFICATION</scope>
</reference>
<evidence type="ECO:0000256" key="5">
    <source>
        <dbReference type="SAM" id="MobiDB-lite"/>
    </source>
</evidence>
<dbReference type="AlphaFoldDB" id="A0A8C4X1I6"/>
<feature type="region of interest" description="Disordered" evidence="5">
    <location>
        <begin position="125"/>
        <end position="151"/>
    </location>
</feature>
<evidence type="ECO:0000313" key="9">
    <source>
        <dbReference type="Proteomes" id="UP000694388"/>
    </source>
</evidence>
<feature type="compositionally biased region" description="Low complexity" evidence="5">
    <location>
        <begin position="125"/>
        <end position="136"/>
    </location>
</feature>
<dbReference type="Proteomes" id="UP000694388">
    <property type="component" value="Unplaced"/>
</dbReference>
<dbReference type="GO" id="GO:0005764">
    <property type="term" value="C:lysosome"/>
    <property type="evidence" value="ECO:0007669"/>
    <property type="project" value="TreeGrafter"/>
</dbReference>
<dbReference type="InterPro" id="IPR017455">
    <property type="entry name" value="Znf_FYVE-rel"/>
</dbReference>
<dbReference type="PANTHER" id="PTHR46753:SF2">
    <property type="entry name" value="FYVE AND COILED-COIL DOMAIN-CONTAINING PROTEIN 1"/>
    <property type="match status" value="1"/>
</dbReference>
<keyword evidence="6" id="KW-0732">Signal</keyword>
<feature type="domain" description="FYVE-type" evidence="7">
    <location>
        <begin position="65"/>
        <end position="123"/>
    </location>
</feature>
<evidence type="ECO:0000256" key="4">
    <source>
        <dbReference type="PROSITE-ProRule" id="PRU00091"/>
    </source>
</evidence>
<evidence type="ECO:0000256" key="1">
    <source>
        <dbReference type="ARBA" id="ARBA00022723"/>
    </source>
</evidence>
<dbReference type="SUPFAM" id="SSF57903">
    <property type="entry name" value="FYVE/PHD zinc finger"/>
    <property type="match status" value="1"/>
</dbReference>
<feature type="signal peptide" evidence="6">
    <location>
        <begin position="1"/>
        <end position="22"/>
    </location>
</feature>
<dbReference type="GO" id="GO:0005776">
    <property type="term" value="C:autophagosome"/>
    <property type="evidence" value="ECO:0007669"/>
    <property type="project" value="TreeGrafter"/>
</dbReference>
<dbReference type="InterPro" id="IPR013083">
    <property type="entry name" value="Znf_RING/FYVE/PHD"/>
</dbReference>
<keyword evidence="2 4" id="KW-0863">Zinc-finger</keyword>
<evidence type="ECO:0000259" key="7">
    <source>
        <dbReference type="PROSITE" id="PS50178"/>
    </source>
</evidence>
<evidence type="ECO:0000256" key="2">
    <source>
        <dbReference type="ARBA" id="ARBA00022771"/>
    </source>
</evidence>
<keyword evidence="1" id="KW-0479">Metal-binding</keyword>
<protein>
    <recommendedName>
        <fullName evidence="7">FYVE-type domain-containing protein</fullName>
    </recommendedName>
</protein>
<feature type="chain" id="PRO_5034290569" description="FYVE-type domain-containing protein" evidence="6">
    <location>
        <begin position="23"/>
        <end position="185"/>
    </location>
</feature>
<dbReference type="GO" id="GO:0005770">
    <property type="term" value="C:late endosome"/>
    <property type="evidence" value="ECO:0007669"/>
    <property type="project" value="TreeGrafter"/>
</dbReference>
<keyword evidence="9" id="KW-1185">Reference proteome</keyword>
<dbReference type="GO" id="GO:0008270">
    <property type="term" value="F:zinc ion binding"/>
    <property type="evidence" value="ECO:0007669"/>
    <property type="project" value="UniProtKB-KW"/>
</dbReference>
<dbReference type="InterPro" id="IPR011011">
    <property type="entry name" value="Znf_FYVE_PHD"/>
</dbReference>
<dbReference type="GeneTree" id="ENSGT00940000154044"/>
<keyword evidence="3" id="KW-0862">Zinc</keyword>
<dbReference type="Pfam" id="PF01363">
    <property type="entry name" value="FYVE"/>
    <property type="match status" value="1"/>
</dbReference>
<evidence type="ECO:0000313" key="8">
    <source>
        <dbReference type="Ensembl" id="ENSEBUP00000025854.1"/>
    </source>
</evidence>
<dbReference type="InterPro" id="IPR000306">
    <property type="entry name" value="Znf_FYVE"/>
</dbReference>
<dbReference type="Gene3D" id="3.30.40.10">
    <property type="entry name" value="Zinc/RING finger domain, C3HC4 (zinc finger)"/>
    <property type="match status" value="1"/>
</dbReference>
<evidence type="ECO:0000256" key="6">
    <source>
        <dbReference type="SAM" id="SignalP"/>
    </source>
</evidence>
<dbReference type="PANTHER" id="PTHR46753">
    <property type="entry name" value="FYVE AND COILED-COIL DOMAIN-CONTAINING PROTEIN 1"/>
    <property type="match status" value="1"/>
</dbReference>
<accession>A0A8C4X1I6</accession>
<organism evidence="8 9">
    <name type="scientific">Eptatretus burgeri</name>
    <name type="common">Inshore hagfish</name>
    <dbReference type="NCBI Taxonomy" id="7764"/>
    <lineage>
        <taxon>Eukaryota</taxon>
        <taxon>Metazoa</taxon>
        <taxon>Chordata</taxon>
        <taxon>Craniata</taxon>
        <taxon>Vertebrata</taxon>
        <taxon>Cyclostomata</taxon>
        <taxon>Myxini</taxon>
        <taxon>Myxiniformes</taxon>
        <taxon>Myxinidae</taxon>
        <taxon>Eptatretinae</taxon>
        <taxon>Eptatretus</taxon>
    </lineage>
</organism>
<dbReference type="GO" id="GO:0072383">
    <property type="term" value="P:plus-end-directed vesicle transport along microtubule"/>
    <property type="evidence" value="ECO:0007669"/>
    <property type="project" value="TreeGrafter"/>
</dbReference>
<dbReference type="GO" id="GO:1901098">
    <property type="term" value="P:positive regulation of autophagosome maturation"/>
    <property type="evidence" value="ECO:0007669"/>
    <property type="project" value="TreeGrafter"/>
</dbReference>
<dbReference type="Ensembl" id="ENSEBUT00000026430.1">
    <property type="protein sequence ID" value="ENSEBUP00000025854.1"/>
    <property type="gene ID" value="ENSEBUG00000015924.1"/>
</dbReference>
<sequence>MTLLVCLCLSLMAMLQIDRIASHLLLQWLSLHPHPSYRDKDVLWQKSDMLEFEQRLRAEERFEQGDSASQCLDCRSTFSWMLRRHNCRFCRRPFCYYCCNSPIPGREGVSKERCCKSCHGIYAPASPSSSSQPGSPFAEHGQALNPPAPDDIAFDIITEDELDQSLSDFERSDEAQVGCPEAVLF</sequence>
<dbReference type="SMART" id="SM00064">
    <property type="entry name" value="FYVE"/>
    <property type="match status" value="1"/>
</dbReference>